<dbReference type="InterPro" id="IPR046469">
    <property type="entry name" value="SAM_HAT_N"/>
</dbReference>
<feature type="domain" description="S-adenosyl-l-methionine hydroxide adenosyltransferase C-terminal" evidence="4">
    <location>
        <begin position="172"/>
        <end position="257"/>
    </location>
</feature>
<evidence type="ECO:0000259" key="4">
    <source>
        <dbReference type="Pfam" id="PF20257"/>
    </source>
</evidence>
<gene>
    <name evidence="5" type="ORF">SAMN05660836_01054</name>
</gene>
<dbReference type="Pfam" id="PF20257">
    <property type="entry name" value="SAM_HAT_C"/>
    <property type="match status" value="1"/>
</dbReference>
<evidence type="ECO:0000256" key="2">
    <source>
        <dbReference type="ARBA" id="ARBA00024035"/>
    </source>
</evidence>
<name>A0A1I4SMP3_9BACT</name>
<accession>A0A1I4SMP3</accession>
<organism evidence="5 6">
    <name type="scientific">Thermodesulforhabdus norvegica</name>
    <dbReference type="NCBI Taxonomy" id="39841"/>
    <lineage>
        <taxon>Bacteria</taxon>
        <taxon>Pseudomonadati</taxon>
        <taxon>Thermodesulfobacteriota</taxon>
        <taxon>Syntrophobacteria</taxon>
        <taxon>Syntrophobacterales</taxon>
        <taxon>Thermodesulforhabdaceae</taxon>
        <taxon>Thermodesulforhabdus</taxon>
    </lineage>
</organism>
<dbReference type="PANTHER" id="PTHR35092">
    <property type="entry name" value="CHLORINASE MJ1651"/>
    <property type="match status" value="1"/>
</dbReference>
<dbReference type="AlphaFoldDB" id="A0A1I4SMP3"/>
<dbReference type="SUPFAM" id="SSF101852">
    <property type="entry name" value="Bacterial fluorinating enzyme, C-terminal domain"/>
    <property type="match status" value="1"/>
</dbReference>
<feature type="domain" description="S-adenosyl-l-methionine hydroxide adenosyltransferase N-terminal" evidence="3">
    <location>
        <begin position="6"/>
        <end position="150"/>
    </location>
</feature>
<dbReference type="PANTHER" id="PTHR35092:SF1">
    <property type="entry name" value="CHLORINASE MJ1651"/>
    <property type="match status" value="1"/>
</dbReference>
<dbReference type="PIRSF" id="PIRSF006779">
    <property type="entry name" value="UCP006779"/>
    <property type="match status" value="1"/>
</dbReference>
<comment type="similarity">
    <text evidence="2">Belongs to the SAM hydrolase / SAM-dependent halogenase family.</text>
</comment>
<dbReference type="SUPFAM" id="SSF102522">
    <property type="entry name" value="Bacterial fluorinating enzyme, N-terminal domain"/>
    <property type="match status" value="1"/>
</dbReference>
<dbReference type="InterPro" id="IPR046470">
    <property type="entry name" value="SAM_HAT_C"/>
</dbReference>
<evidence type="ECO:0000256" key="1">
    <source>
        <dbReference type="ARBA" id="ARBA00022691"/>
    </source>
</evidence>
<evidence type="ECO:0000259" key="3">
    <source>
        <dbReference type="Pfam" id="PF01887"/>
    </source>
</evidence>
<evidence type="ECO:0000313" key="5">
    <source>
        <dbReference type="EMBL" id="SFM65702.1"/>
    </source>
</evidence>
<dbReference type="Gene3D" id="2.40.30.90">
    <property type="entry name" value="Bacterial fluorinating enzyme like"/>
    <property type="match status" value="1"/>
</dbReference>
<dbReference type="Gene3D" id="3.40.50.10790">
    <property type="entry name" value="S-adenosyl-l-methionine hydroxide adenosyltransferase, N-terminal"/>
    <property type="match status" value="1"/>
</dbReference>
<protein>
    <recommendedName>
        <fullName evidence="7">S-adenosyl-l-methionine hydroxide adenosyltransferase</fullName>
    </recommendedName>
</protein>
<dbReference type="Pfam" id="PF01887">
    <property type="entry name" value="SAM_HAT_N"/>
    <property type="match status" value="1"/>
</dbReference>
<dbReference type="InterPro" id="IPR023227">
    <property type="entry name" value="SAM_OH_AdoTrfase_C_sf"/>
</dbReference>
<dbReference type="Proteomes" id="UP000199611">
    <property type="component" value="Unassembled WGS sequence"/>
</dbReference>
<dbReference type="STRING" id="39841.SAMN05660836_01054"/>
<dbReference type="EMBL" id="FOUU01000002">
    <property type="protein sequence ID" value="SFM65702.1"/>
    <property type="molecule type" value="Genomic_DNA"/>
</dbReference>
<evidence type="ECO:0000313" key="6">
    <source>
        <dbReference type="Proteomes" id="UP000199611"/>
    </source>
</evidence>
<evidence type="ECO:0008006" key="7">
    <source>
        <dbReference type="Google" id="ProtNLM"/>
    </source>
</evidence>
<sequence length="261" mass="28323">MRRPLIALLTDFGTRDGYVAAMKAVILKGLDDVEFVDISHEVDPFRIESAAYVLYSVFDFFPSGTIFLCVVDPGVGTARKALAVEVGRKYLVGPDNGLFSWVLKSGGYRAFSLENVSLFRSSVSSTFHGRDVFAPVAAYLASGGQIDAVGTGCEPYIAEWTEVDRGVAEVKGQVIHIDRFGNLITNIRKDCLPEGVVKSSNFRVRVGDKAIESIVNTYGDVPEGALCALWGSYDHLEISVCCGNASETLSAGIGDRVFCRW</sequence>
<reference evidence="5 6" key="1">
    <citation type="submission" date="2016-10" db="EMBL/GenBank/DDBJ databases">
        <authorList>
            <person name="de Groot N.N."/>
        </authorList>
    </citation>
    <scope>NUCLEOTIDE SEQUENCE [LARGE SCALE GENOMIC DNA]</scope>
    <source>
        <strain evidence="5 6">DSM 9990</strain>
    </source>
</reference>
<proteinExistence type="inferred from homology"/>
<keyword evidence="6" id="KW-1185">Reference proteome</keyword>
<dbReference type="RefSeq" id="WP_177193533.1">
    <property type="nucleotide sequence ID" value="NZ_FOUU01000002.1"/>
</dbReference>
<keyword evidence="1" id="KW-0949">S-adenosyl-L-methionine</keyword>
<dbReference type="InterPro" id="IPR002747">
    <property type="entry name" value="SAM_OH_AdoTrfase"/>
</dbReference>
<dbReference type="InterPro" id="IPR023228">
    <property type="entry name" value="SAM_OH_AdoTrfase_N_sf"/>
</dbReference>